<organism evidence="1 2">
    <name type="scientific">Herbinix hemicellulosilytica</name>
    <dbReference type="NCBI Taxonomy" id="1564487"/>
    <lineage>
        <taxon>Bacteria</taxon>
        <taxon>Bacillati</taxon>
        <taxon>Bacillota</taxon>
        <taxon>Clostridia</taxon>
        <taxon>Lachnospirales</taxon>
        <taxon>Lachnospiraceae</taxon>
        <taxon>Herbinix</taxon>
    </lineage>
</organism>
<dbReference type="RefSeq" id="WP_103202609.1">
    <property type="nucleotide sequence ID" value="NZ_CVTD020000015.1"/>
</dbReference>
<gene>
    <name evidence="1" type="ORF">HHT355_1304</name>
</gene>
<evidence type="ECO:0008006" key="3">
    <source>
        <dbReference type="Google" id="ProtNLM"/>
    </source>
</evidence>
<evidence type="ECO:0000313" key="1">
    <source>
        <dbReference type="EMBL" id="CRZ34506.1"/>
    </source>
</evidence>
<accession>A0A0H5SI97</accession>
<protein>
    <recommendedName>
        <fullName evidence="3">DNA-directed RNA polymerase subunit M</fullName>
    </recommendedName>
</protein>
<dbReference type="OrthoDB" id="1770358at2"/>
<dbReference type="EMBL" id="CVTD020000015">
    <property type="protein sequence ID" value="CRZ34506.1"/>
    <property type="molecule type" value="Genomic_DNA"/>
</dbReference>
<dbReference type="AlphaFoldDB" id="A0A0H5SI97"/>
<reference evidence="1 2" key="1">
    <citation type="submission" date="2015-06" db="EMBL/GenBank/DDBJ databases">
        <authorList>
            <person name="Wibberg Daniel"/>
        </authorList>
    </citation>
    <scope>NUCLEOTIDE SEQUENCE [LARGE SCALE GENOMIC DNA]</scope>
    <source>
        <strain evidence="1 2">T3/55T</strain>
    </source>
</reference>
<name>A0A0H5SI97_HERHM</name>
<proteinExistence type="predicted"/>
<keyword evidence="2" id="KW-1185">Reference proteome</keyword>
<dbReference type="Proteomes" id="UP000236497">
    <property type="component" value="Unassembled WGS sequence"/>
</dbReference>
<evidence type="ECO:0000313" key="2">
    <source>
        <dbReference type="Proteomes" id="UP000236497"/>
    </source>
</evidence>
<sequence length="78" mass="9611">MLRIFICPKCFNYRIVSRKPDATCFHCGARLYKSDLDYVDYIEMSMAERLKYKEKFIERMKLIKDNMDNYYTEQEMKK</sequence>